<dbReference type="Gene3D" id="3.90.1530.10">
    <property type="entry name" value="Conserved hypothetical protein from pyrococcus furiosus pfu- 392566-001, ParB domain"/>
    <property type="match status" value="1"/>
</dbReference>
<dbReference type="SMART" id="SM00470">
    <property type="entry name" value="ParB"/>
    <property type="match status" value="1"/>
</dbReference>
<dbReference type="AlphaFoldDB" id="A0A844G8J1"/>
<dbReference type="InterPro" id="IPR003115">
    <property type="entry name" value="ParB_N"/>
</dbReference>
<dbReference type="InterPro" id="IPR036086">
    <property type="entry name" value="ParB/Sulfiredoxin_sf"/>
</dbReference>
<evidence type="ECO:0000259" key="1">
    <source>
        <dbReference type="SMART" id="SM00470"/>
    </source>
</evidence>
<name>A0A844G8J1_9BACT</name>
<dbReference type="EMBL" id="VUNS01000047">
    <property type="protein sequence ID" value="MST99686.1"/>
    <property type="molecule type" value="Genomic_DNA"/>
</dbReference>
<reference evidence="2 3" key="1">
    <citation type="submission" date="2019-08" db="EMBL/GenBank/DDBJ databases">
        <title>In-depth cultivation of the pig gut microbiome towards novel bacterial diversity and tailored functional studies.</title>
        <authorList>
            <person name="Wylensek D."/>
            <person name="Hitch T.C.A."/>
            <person name="Clavel T."/>
        </authorList>
    </citation>
    <scope>NUCLEOTIDE SEQUENCE [LARGE SCALE GENOMIC DNA]</scope>
    <source>
        <strain evidence="2 3">BBE-744-WT-12</strain>
    </source>
</reference>
<organism evidence="2 3">
    <name type="scientific">Victivallis lenta</name>
    <dbReference type="NCBI Taxonomy" id="2606640"/>
    <lineage>
        <taxon>Bacteria</taxon>
        <taxon>Pseudomonadati</taxon>
        <taxon>Lentisphaerota</taxon>
        <taxon>Lentisphaeria</taxon>
        <taxon>Victivallales</taxon>
        <taxon>Victivallaceae</taxon>
        <taxon>Victivallis</taxon>
    </lineage>
</organism>
<sequence>MNASQEQLPPEMLLTQAPFNSIFPIQTPVLQRIVDRMKKIGFDPAHPILVWKRGSDAVVIDGHTRLQAALSLGIRDIPVIFREFDNPGDALDYAVSQQVERRNMTPADMLRYIEAADKLLERGRKKLAPNGANSEDHPVQHGKSAAKLAEVLNVSLRKAERLRKVAREGSDETKKALCNGDISVNKAYNDTVIRSASRKNTVQEESAISPEEQLRLAMKFRMKNIPENIIAALKKEIKNEKEQYPDLHYSEKQIALMKDVILNSLDTILNQLA</sequence>
<gene>
    <name evidence="2" type="ORF">FYJ85_21890</name>
</gene>
<evidence type="ECO:0000313" key="3">
    <source>
        <dbReference type="Proteomes" id="UP000435649"/>
    </source>
</evidence>
<comment type="caution">
    <text evidence="2">The sequence shown here is derived from an EMBL/GenBank/DDBJ whole genome shotgun (WGS) entry which is preliminary data.</text>
</comment>
<accession>A0A844G8J1</accession>
<proteinExistence type="predicted"/>
<dbReference type="Proteomes" id="UP000435649">
    <property type="component" value="Unassembled WGS sequence"/>
</dbReference>
<keyword evidence="3" id="KW-1185">Reference proteome</keyword>
<feature type="domain" description="ParB-like N-terminal" evidence="1">
    <location>
        <begin position="6"/>
        <end position="103"/>
    </location>
</feature>
<dbReference type="RefSeq" id="WP_154420851.1">
    <property type="nucleotide sequence ID" value="NZ_VUNS01000047.1"/>
</dbReference>
<evidence type="ECO:0000313" key="2">
    <source>
        <dbReference type="EMBL" id="MST99686.1"/>
    </source>
</evidence>
<dbReference type="SUPFAM" id="SSF110849">
    <property type="entry name" value="ParB/Sulfiredoxin"/>
    <property type="match status" value="1"/>
</dbReference>
<protein>
    <recommendedName>
        <fullName evidence="1">ParB-like N-terminal domain-containing protein</fullName>
    </recommendedName>
</protein>